<protein>
    <submittedName>
        <fullName evidence="1">Uncharacterized protein</fullName>
    </submittedName>
</protein>
<accession>A0A3A6SSG0</accession>
<dbReference type="AlphaFoldDB" id="A0A3A6SSG0"/>
<organism evidence="1 2">
    <name type="scientific">Parashewanella spongiae</name>
    <dbReference type="NCBI Taxonomy" id="342950"/>
    <lineage>
        <taxon>Bacteria</taxon>
        <taxon>Pseudomonadati</taxon>
        <taxon>Pseudomonadota</taxon>
        <taxon>Gammaproteobacteria</taxon>
        <taxon>Alteromonadales</taxon>
        <taxon>Shewanellaceae</taxon>
        <taxon>Parashewanella</taxon>
    </lineage>
</organism>
<feature type="non-terminal residue" evidence="1">
    <location>
        <position position="72"/>
    </location>
</feature>
<name>A0A3A6SSG0_9GAMM</name>
<dbReference type="Proteomes" id="UP000273022">
    <property type="component" value="Unassembled WGS sequence"/>
</dbReference>
<evidence type="ECO:0000313" key="1">
    <source>
        <dbReference type="EMBL" id="RJY01496.1"/>
    </source>
</evidence>
<keyword evidence="2" id="KW-1185">Reference proteome</keyword>
<reference evidence="1 2" key="1">
    <citation type="submission" date="2018-09" db="EMBL/GenBank/DDBJ databases">
        <title>Phylogeny of the Shewanellaceae, and recommendation for two new genera, Pseudoshewanella and Parashewanella.</title>
        <authorList>
            <person name="Wang G."/>
        </authorList>
    </citation>
    <scope>NUCLEOTIDE SEQUENCE [LARGE SCALE GENOMIC DNA]</scope>
    <source>
        <strain evidence="1 2">KCTC 22492</strain>
    </source>
</reference>
<dbReference type="EMBL" id="QYYH01000270">
    <property type="protein sequence ID" value="RJY01496.1"/>
    <property type="molecule type" value="Genomic_DNA"/>
</dbReference>
<sequence length="72" mass="8309">MVNRLIESEQQNSKHSDVEKYLDNKAMNHVGYTSLSPFTLLIILSWVNTQDQLGVIFRKHLVIDTCFDVDLS</sequence>
<proteinExistence type="predicted"/>
<evidence type="ECO:0000313" key="2">
    <source>
        <dbReference type="Proteomes" id="UP000273022"/>
    </source>
</evidence>
<gene>
    <name evidence="1" type="ORF">D5R81_19965</name>
</gene>
<comment type="caution">
    <text evidence="1">The sequence shown here is derived from an EMBL/GenBank/DDBJ whole genome shotgun (WGS) entry which is preliminary data.</text>
</comment>